<dbReference type="AlphaFoldDB" id="A0A9W6F2T8"/>
<gene>
    <name evidence="2" type="primary">PLEST005155</name>
    <name evidence="2" type="ORF">PLESTB_000853300</name>
</gene>
<feature type="region of interest" description="Disordered" evidence="1">
    <location>
        <begin position="197"/>
        <end position="286"/>
    </location>
</feature>
<evidence type="ECO:0000256" key="1">
    <source>
        <dbReference type="SAM" id="MobiDB-lite"/>
    </source>
</evidence>
<evidence type="ECO:0000313" key="2">
    <source>
        <dbReference type="EMBL" id="GLC54342.1"/>
    </source>
</evidence>
<feature type="compositionally biased region" description="Low complexity" evidence="1">
    <location>
        <begin position="355"/>
        <end position="364"/>
    </location>
</feature>
<name>A0A9W6F2T8_9CHLO</name>
<feature type="compositionally biased region" description="Low complexity" evidence="1">
    <location>
        <begin position="401"/>
        <end position="410"/>
    </location>
</feature>
<feature type="compositionally biased region" description="Low complexity" evidence="1">
    <location>
        <begin position="197"/>
        <end position="206"/>
    </location>
</feature>
<reference evidence="2 3" key="1">
    <citation type="journal article" date="2023" name="Commun. Biol.">
        <title>Reorganization of the ancestral sex-determining regions during the evolution of trioecy in Pleodorina starrii.</title>
        <authorList>
            <person name="Takahashi K."/>
            <person name="Suzuki S."/>
            <person name="Kawai-Toyooka H."/>
            <person name="Yamamoto K."/>
            <person name="Hamaji T."/>
            <person name="Ootsuki R."/>
            <person name="Yamaguchi H."/>
            <person name="Kawachi M."/>
            <person name="Higashiyama T."/>
            <person name="Nozaki H."/>
        </authorList>
    </citation>
    <scope>NUCLEOTIDE SEQUENCE [LARGE SCALE GENOMIC DNA]</scope>
    <source>
        <strain evidence="2 3">NIES-4479</strain>
    </source>
</reference>
<dbReference type="EMBL" id="BRXU01000010">
    <property type="protein sequence ID" value="GLC54342.1"/>
    <property type="molecule type" value="Genomic_DNA"/>
</dbReference>
<feature type="region of interest" description="Disordered" evidence="1">
    <location>
        <begin position="393"/>
        <end position="471"/>
    </location>
</feature>
<keyword evidence="3" id="KW-1185">Reference proteome</keyword>
<dbReference type="Proteomes" id="UP001165080">
    <property type="component" value="Unassembled WGS sequence"/>
</dbReference>
<proteinExistence type="predicted"/>
<sequence>MPVFYLRVRRARSSVTGFWDLHLKLYPFQVSAKVEVPAPASGNAAKLKPVFNPFYFPLVGSYIQANHMTIVPLFARVFPHLPSAAWKCTQESAISVLKEVLLFGRTVSIQRLVNTLGHNSSSLLRTAADAIRDRGSPEAVEVQAKMAGFMAQIATCWLDSFRKQRIQRAGELLEQLEPLNQPIRPLLRRPPVPCAAAMAAGGQAHARPQHQPESPVARQQQLQQYPLRPLPSPAVLQSPTQGLGGVSPTAPAGPHLQAASPMARQPLQQHAPPRPPPSPGGLQSPARVLGGLMAQAPAGPHLQAASPMARQPLPQQAPTRPPPSPGGLQSPARVLGGLMAQAPAGPHLQAASPMARQPLPQQAPTRPPPSPGGLQSPARVLGGLMAQAPAGPRLQAASPMARQPLPQQAPTRPPPSPGGLQSPARVLGGLMAQAPAGPRLQAASPMARQPLQQQAPTRPPPSPVLDEDDGEAIDGAGWLSYFAEYLRPEILLAQKR</sequence>
<organism evidence="2 3">
    <name type="scientific">Pleodorina starrii</name>
    <dbReference type="NCBI Taxonomy" id="330485"/>
    <lineage>
        <taxon>Eukaryota</taxon>
        <taxon>Viridiplantae</taxon>
        <taxon>Chlorophyta</taxon>
        <taxon>core chlorophytes</taxon>
        <taxon>Chlorophyceae</taxon>
        <taxon>CS clade</taxon>
        <taxon>Chlamydomonadales</taxon>
        <taxon>Volvocaceae</taxon>
        <taxon>Pleodorina</taxon>
    </lineage>
</organism>
<accession>A0A9W6F2T8</accession>
<protein>
    <submittedName>
        <fullName evidence="2">Uncharacterized protein</fullName>
    </submittedName>
</protein>
<feature type="compositionally biased region" description="Low complexity" evidence="1">
    <location>
        <begin position="218"/>
        <end position="227"/>
    </location>
</feature>
<evidence type="ECO:0000313" key="3">
    <source>
        <dbReference type="Proteomes" id="UP001165080"/>
    </source>
</evidence>
<feature type="region of interest" description="Disordered" evidence="1">
    <location>
        <begin position="347"/>
        <end position="378"/>
    </location>
</feature>
<feature type="region of interest" description="Disordered" evidence="1">
    <location>
        <begin position="301"/>
        <end position="332"/>
    </location>
</feature>
<feature type="compositionally biased region" description="Low complexity" evidence="1">
    <location>
        <begin position="309"/>
        <end position="318"/>
    </location>
</feature>
<comment type="caution">
    <text evidence="2">The sequence shown here is derived from an EMBL/GenBank/DDBJ whole genome shotgun (WGS) entry which is preliminary data.</text>
</comment>